<dbReference type="OrthoDB" id="5360192at2"/>
<comment type="caution">
    <text evidence="2">The sequence shown here is derived from an EMBL/GenBank/DDBJ whole genome shotgun (WGS) entry which is preliminary data.</text>
</comment>
<accession>A0A562SWV2</accession>
<feature type="transmembrane region" description="Helical" evidence="1">
    <location>
        <begin position="30"/>
        <end position="47"/>
    </location>
</feature>
<dbReference type="AlphaFoldDB" id="A0A562SWV2"/>
<name>A0A562SWV2_9BACT</name>
<dbReference type="InterPro" id="IPR021257">
    <property type="entry name" value="DUF2809"/>
</dbReference>
<feature type="transmembrane region" description="Helical" evidence="1">
    <location>
        <begin position="97"/>
        <end position="115"/>
    </location>
</feature>
<evidence type="ECO:0000313" key="2">
    <source>
        <dbReference type="EMBL" id="TWI85653.1"/>
    </source>
</evidence>
<feature type="transmembrane region" description="Helical" evidence="1">
    <location>
        <begin position="7"/>
        <end position="24"/>
    </location>
</feature>
<feature type="transmembrane region" description="Helical" evidence="1">
    <location>
        <begin position="59"/>
        <end position="77"/>
    </location>
</feature>
<gene>
    <name evidence="2" type="ORF">IQ13_0816</name>
</gene>
<keyword evidence="1" id="KW-0472">Membrane</keyword>
<organism evidence="2 3">
    <name type="scientific">Lacibacter cauensis</name>
    <dbReference type="NCBI Taxonomy" id="510947"/>
    <lineage>
        <taxon>Bacteria</taxon>
        <taxon>Pseudomonadati</taxon>
        <taxon>Bacteroidota</taxon>
        <taxon>Chitinophagia</taxon>
        <taxon>Chitinophagales</taxon>
        <taxon>Chitinophagaceae</taxon>
        <taxon>Lacibacter</taxon>
    </lineage>
</organism>
<dbReference type="RefSeq" id="WP_144884735.1">
    <property type="nucleotide sequence ID" value="NZ_VLLE01000002.1"/>
</dbReference>
<dbReference type="Pfam" id="PF10990">
    <property type="entry name" value="DUF2809"/>
    <property type="match status" value="1"/>
</dbReference>
<dbReference type="EMBL" id="VLLE01000002">
    <property type="protein sequence ID" value="TWI85653.1"/>
    <property type="molecule type" value="Genomic_DNA"/>
</dbReference>
<keyword evidence="1" id="KW-0812">Transmembrane</keyword>
<protein>
    <submittedName>
        <fullName evidence="2">Uncharacterized protein DUF2809</fullName>
    </submittedName>
</protein>
<proteinExistence type="predicted"/>
<evidence type="ECO:0000313" key="3">
    <source>
        <dbReference type="Proteomes" id="UP000316167"/>
    </source>
</evidence>
<keyword evidence="1" id="KW-1133">Transmembrane helix</keyword>
<dbReference type="Proteomes" id="UP000316167">
    <property type="component" value="Unassembled WGS sequence"/>
</dbReference>
<evidence type="ECO:0000256" key="1">
    <source>
        <dbReference type="SAM" id="Phobius"/>
    </source>
</evidence>
<reference evidence="2 3" key="1">
    <citation type="journal article" date="2015" name="Stand. Genomic Sci.">
        <title>Genomic Encyclopedia of Bacterial and Archaeal Type Strains, Phase III: the genomes of soil and plant-associated and newly described type strains.</title>
        <authorList>
            <person name="Whitman W.B."/>
            <person name="Woyke T."/>
            <person name="Klenk H.P."/>
            <person name="Zhou Y."/>
            <person name="Lilburn T.G."/>
            <person name="Beck B.J."/>
            <person name="De Vos P."/>
            <person name="Vandamme P."/>
            <person name="Eisen J.A."/>
            <person name="Garrity G."/>
            <person name="Hugenholtz P."/>
            <person name="Kyrpides N.C."/>
        </authorList>
    </citation>
    <scope>NUCLEOTIDE SEQUENCE [LARGE SCALE GENOMIC DNA]</scope>
    <source>
        <strain evidence="2 3">CGMCC 1.7271</strain>
    </source>
</reference>
<sequence>MQFSLRYFLTCLFLLIVEILIALFVHDTIIRPYIGDLLVVILLYCFIKSFFAMPVFKTVIAVLAFTFLVELLQYFNIVQWLGLEHSKAARIIIGSSFEWKDLMAYVAGAAVVILFERRKQASCSV</sequence>
<keyword evidence="3" id="KW-1185">Reference proteome</keyword>